<proteinExistence type="inferred from homology"/>
<feature type="binding site" evidence="13">
    <location>
        <position position="93"/>
    </location>
    <ligand>
        <name>Fe cation</name>
        <dbReference type="ChEBI" id="CHEBI:24875"/>
    </ligand>
</feature>
<evidence type="ECO:0000256" key="4">
    <source>
        <dbReference type="ARBA" id="ARBA00020910"/>
    </source>
</evidence>
<dbReference type="GO" id="GO:0045892">
    <property type="term" value="P:negative regulation of DNA-templated transcription"/>
    <property type="evidence" value="ECO:0007669"/>
    <property type="project" value="TreeGrafter"/>
</dbReference>
<dbReference type="Proteomes" id="UP000229641">
    <property type="component" value="Unassembled WGS sequence"/>
</dbReference>
<keyword evidence="7 12" id="KW-0479">Metal-binding</keyword>
<evidence type="ECO:0000256" key="10">
    <source>
        <dbReference type="ARBA" id="ARBA00023125"/>
    </source>
</evidence>
<evidence type="ECO:0000313" key="14">
    <source>
        <dbReference type="EMBL" id="PIQ88245.1"/>
    </source>
</evidence>
<evidence type="ECO:0000256" key="6">
    <source>
        <dbReference type="ARBA" id="ARBA00022491"/>
    </source>
</evidence>
<dbReference type="PANTHER" id="PTHR33202">
    <property type="entry name" value="ZINC UPTAKE REGULATION PROTEIN"/>
    <property type="match status" value="1"/>
</dbReference>
<dbReference type="Pfam" id="PF01475">
    <property type="entry name" value="FUR"/>
    <property type="match status" value="1"/>
</dbReference>
<feature type="binding site" evidence="12">
    <location>
        <position position="140"/>
    </location>
    <ligand>
        <name>Zn(2+)</name>
        <dbReference type="ChEBI" id="CHEBI:29105"/>
    </ligand>
</feature>
<feature type="binding site" evidence="13">
    <location>
        <position position="129"/>
    </location>
    <ligand>
        <name>Fe cation</name>
        <dbReference type="ChEBI" id="CHEBI:24875"/>
    </ligand>
</feature>
<dbReference type="EMBL" id="PCWA01000113">
    <property type="protein sequence ID" value="PIQ88245.1"/>
    <property type="molecule type" value="Genomic_DNA"/>
</dbReference>
<dbReference type="InterPro" id="IPR036390">
    <property type="entry name" value="WH_DNA-bd_sf"/>
</dbReference>
<gene>
    <name evidence="14" type="ORF">COV72_09380</name>
</gene>
<protein>
    <recommendedName>
        <fullName evidence="4">Ferric uptake regulation protein</fullName>
    </recommendedName>
</protein>
<feature type="binding site" evidence="13">
    <location>
        <position position="112"/>
    </location>
    <ligand>
        <name>Fe cation</name>
        <dbReference type="ChEBI" id="CHEBI:24875"/>
    </ligand>
</feature>
<evidence type="ECO:0000256" key="9">
    <source>
        <dbReference type="ARBA" id="ARBA00023015"/>
    </source>
</evidence>
<dbReference type="AlphaFoldDB" id="A0A2H0LXP3"/>
<evidence type="ECO:0000256" key="1">
    <source>
        <dbReference type="ARBA" id="ARBA00004496"/>
    </source>
</evidence>
<comment type="similarity">
    <text evidence="2">Belongs to the Fur family.</text>
</comment>
<evidence type="ECO:0000256" key="11">
    <source>
        <dbReference type="ARBA" id="ARBA00023163"/>
    </source>
</evidence>
<comment type="cofactor">
    <cofactor evidence="13">
        <name>Mn(2+)</name>
        <dbReference type="ChEBI" id="CHEBI:29035"/>
    </cofactor>
    <cofactor evidence="13">
        <name>Fe(2+)</name>
        <dbReference type="ChEBI" id="CHEBI:29033"/>
    </cofactor>
    <text evidence="13">Binds 1 Mn(2+) or Fe(2+) ion per subunit.</text>
</comment>
<keyword evidence="6" id="KW-0678">Repressor</keyword>
<dbReference type="GO" id="GO:0003700">
    <property type="term" value="F:DNA-binding transcription factor activity"/>
    <property type="evidence" value="ECO:0007669"/>
    <property type="project" value="InterPro"/>
</dbReference>
<evidence type="ECO:0000313" key="15">
    <source>
        <dbReference type="Proteomes" id="UP000229641"/>
    </source>
</evidence>
<dbReference type="Gene3D" id="3.30.1490.190">
    <property type="match status" value="1"/>
</dbReference>
<accession>A0A2H0LXP3</accession>
<keyword evidence="13" id="KW-0408">Iron</keyword>
<evidence type="ECO:0000256" key="12">
    <source>
        <dbReference type="PIRSR" id="PIRSR602481-1"/>
    </source>
</evidence>
<comment type="cofactor">
    <cofactor evidence="12">
        <name>Zn(2+)</name>
        <dbReference type="ChEBI" id="CHEBI:29105"/>
    </cofactor>
    <text evidence="12">Binds 1 zinc ion per subunit.</text>
</comment>
<sequence length="142" mass="16607">MQQAKDAFAKYLLDKGIRNSRQRHAILNIFLKTEKHLTALELYNLVKKEHPGIGYATVYRSLKLLCEAGLCRELKFEDGTARYEHLYGHKHHDHLICTSCGKFVEIIDQEIEGLQEKIFKAHGFHPQRHRMELYGVCKKCKK</sequence>
<feature type="binding site" evidence="12">
    <location>
        <position position="100"/>
    </location>
    <ligand>
        <name>Zn(2+)</name>
        <dbReference type="ChEBI" id="CHEBI:29105"/>
    </ligand>
</feature>
<dbReference type="GO" id="GO:0000976">
    <property type="term" value="F:transcription cis-regulatory region binding"/>
    <property type="evidence" value="ECO:0007669"/>
    <property type="project" value="TreeGrafter"/>
</dbReference>
<dbReference type="InterPro" id="IPR002481">
    <property type="entry name" value="FUR"/>
</dbReference>
<feature type="binding site" evidence="13">
    <location>
        <position position="91"/>
    </location>
    <ligand>
        <name>Fe cation</name>
        <dbReference type="ChEBI" id="CHEBI:24875"/>
    </ligand>
</feature>
<feature type="binding site" evidence="12">
    <location>
        <position position="137"/>
    </location>
    <ligand>
        <name>Zn(2+)</name>
        <dbReference type="ChEBI" id="CHEBI:29105"/>
    </ligand>
</feature>
<evidence type="ECO:0000256" key="5">
    <source>
        <dbReference type="ARBA" id="ARBA00022490"/>
    </source>
</evidence>
<organism evidence="14 15">
    <name type="scientific">Candidatus Ghiorseimicrobium undicola</name>
    <dbReference type="NCBI Taxonomy" id="1974746"/>
    <lineage>
        <taxon>Bacteria</taxon>
        <taxon>Pseudomonadati</taxon>
        <taxon>Candidatus Omnitrophota</taxon>
        <taxon>Candidatus Ghiorseimicrobium</taxon>
    </lineage>
</organism>
<evidence type="ECO:0000256" key="3">
    <source>
        <dbReference type="ARBA" id="ARBA00011738"/>
    </source>
</evidence>
<keyword evidence="5" id="KW-0963">Cytoplasm</keyword>
<dbReference type="Gene3D" id="1.10.10.10">
    <property type="entry name" value="Winged helix-like DNA-binding domain superfamily/Winged helix DNA-binding domain"/>
    <property type="match status" value="1"/>
</dbReference>
<name>A0A2H0LXP3_9BACT</name>
<dbReference type="SUPFAM" id="SSF46785">
    <property type="entry name" value="Winged helix' DNA-binding domain"/>
    <property type="match status" value="1"/>
</dbReference>
<comment type="subunit">
    <text evidence="3">Homodimer.</text>
</comment>
<dbReference type="GO" id="GO:0005829">
    <property type="term" value="C:cytosol"/>
    <property type="evidence" value="ECO:0007669"/>
    <property type="project" value="TreeGrafter"/>
</dbReference>
<keyword evidence="9" id="KW-0805">Transcription regulation</keyword>
<keyword evidence="10" id="KW-0238">DNA-binding</keyword>
<evidence type="ECO:0000256" key="13">
    <source>
        <dbReference type="PIRSR" id="PIRSR602481-2"/>
    </source>
</evidence>
<dbReference type="GO" id="GO:1900376">
    <property type="term" value="P:regulation of secondary metabolite biosynthetic process"/>
    <property type="evidence" value="ECO:0007669"/>
    <property type="project" value="TreeGrafter"/>
</dbReference>
<dbReference type="InterPro" id="IPR036388">
    <property type="entry name" value="WH-like_DNA-bd_sf"/>
</dbReference>
<dbReference type="PANTHER" id="PTHR33202:SF2">
    <property type="entry name" value="FERRIC UPTAKE REGULATION PROTEIN"/>
    <property type="match status" value="1"/>
</dbReference>
<reference evidence="14 15" key="1">
    <citation type="submission" date="2017-09" db="EMBL/GenBank/DDBJ databases">
        <title>Depth-based differentiation of microbial function through sediment-hosted aquifers and enrichment of novel symbionts in the deep terrestrial subsurface.</title>
        <authorList>
            <person name="Probst A.J."/>
            <person name="Ladd B."/>
            <person name="Jarett J.K."/>
            <person name="Geller-Mcgrath D.E."/>
            <person name="Sieber C.M."/>
            <person name="Emerson J.B."/>
            <person name="Anantharaman K."/>
            <person name="Thomas B.C."/>
            <person name="Malmstrom R."/>
            <person name="Stieglmeier M."/>
            <person name="Klingl A."/>
            <person name="Woyke T."/>
            <person name="Ryan C.M."/>
            <person name="Banfield J.F."/>
        </authorList>
    </citation>
    <scope>NUCLEOTIDE SEQUENCE [LARGE SCALE GENOMIC DNA]</scope>
    <source>
        <strain evidence="14">CG11_big_fil_rev_8_21_14_0_20_42_13</strain>
    </source>
</reference>
<evidence type="ECO:0000256" key="2">
    <source>
        <dbReference type="ARBA" id="ARBA00007957"/>
    </source>
</evidence>
<dbReference type="GO" id="GO:0008270">
    <property type="term" value="F:zinc ion binding"/>
    <property type="evidence" value="ECO:0007669"/>
    <property type="project" value="TreeGrafter"/>
</dbReference>
<evidence type="ECO:0000256" key="8">
    <source>
        <dbReference type="ARBA" id="ARBA00022833"/>
    </source>
</evidence>
<keyword evidence="11" id="KW-0804">Transcription</keyword>
<dbReference type="InterPro" id="IPR043135">
    <property type="entry name" value="Fur_C"/>
</dbReference>
<comment type="subcellular location">
    <subcellularLocation>
        <location evidence="1">Cytoplasm</location>
    </subcellularLocation>
</comment>
<dbReference type="CDD" id="cd07153">
    <property type="entry name" value="Fur_like"/>
    <property type="match status" value="1"/>
</dbReference>
<evidence type="ECO:0000256" key="7">
    <source>
        <dbReference type="ARBA" id="ARBA00022723"/>
    </source>
</evidence>
<keyword evidence="8 12" id="KW-0862">Zinc</keyword>
<feature type="binding site" evidence="12">
    <location>
        <position position="97"/>
    </location>
    <ligand>
        <name>Zn(2+)</name>
        <dbReference type="ChEBI" id="CHEBI:29105"/>
    </ligand>
</feature>
<comment type="caution">
    <text evidence="14">The sequence shown here is derived from an EMBL/GenBank/DDBJ whole genome shotgun (WGS) entry which is preliminary data.</text>
</comment>